<dbReference type="RefSeq" id="WP_118862853.1">
    <property type="nucleotide sequence ID" value="NZ_QWLV01000001.1"/>
</dbReference>
<dbReference type="Pfam" id="PF04296">
    <property type="entry name" value="YlxR"/>
    <property type="match status" value="1"/>
</dbReference>
<feature type="compositionally biased region" description="Basic and acidic residues" evidence="1">
    <location>
        <begin position="225"/>
        <end position="237"/>
    </location>
</feature>
<dbReference type="InterPro" id="IPR035931">
    <property type="entry name" value="YlxR-like_sf"/>
</dbReference>
<dbReference type="SUPFAM" id="SSF64376">
    <property type="entry name" value="YlxR-like"/>
    <property type="match status" value="1"/>
</dbReference>
<dbReference type="InterPro" id="IPR037465">
    <property type="entry name" value="YlxR"/>
</dbReference>
<proteinExistence type="predicted"/>
<dbReference type="OrthoDB" id="9799836at2"/>
<protein>
    <submittedName>
        <fullName evidence="3">DUF448 domain-containing protein</fullName>
    </submittedName>
</protein>
<reference evidence="3 4" key="1">
    <citation type="submission" date="2018-08" db="EMBL/GenBank/DDBJ databases">
        <title>The multiple taxonomic identification of Sphingomonas gilva.</title>
        <authorList>
            <person name="Zhu D."/>
            <person name="Zheng S."/>
        </authorList>
    </citation>
    <scope>NUCLEOTIDE SEQUENCE [LARGE SCALE GENOMIC DNA]</scope>
    <source>
        <strain evidence="3 4">ZDH117</strain>
    </source>
</reference>
<dbReference type="Proteomes" id="UP000266693">
    <property type="component" value="Unassembled WGS sequence"/>
</dbReference>
<evidence type="ECO:0000256" key="1">
    <source>
        <dbReference type="SAM" id="MobiDB-lite"/>
    </source>
</evidence>
<dbReference type="InterPro" id="IPR007393">
    <property type="entry name" value="YlxR_dom"/>
</dbReference>
<dbReference type="PANTHER" id="PTHR34215:SF1">
    <property type="entry name" value="YLXR DOMAIN-CONTAINING PROTEIN"/>
    <property type="match status" value="1"/>
</dbReference>
<evidence type="ECO:0000313" key="3">
    <source>
        <dbReference type="EMBL" id="RHW19347.1"/>
    </source>
</evidence>
<keyword evidence="4" id="KW-1185">Reference proteome</keyword>
<dbReference type="Gene3D" id="3.30.1230.10">
    <property type="entry name" value="YlxR-like"/>
    <property type="match status" value="1"/>
</dbReference>
<feature type="region of interest" description="Disordered" evidence="1">
    <location>
        <begin position="211"/>
        <end position="237"/>
    </location>
</feature>
<gene>
    <name evidence="3" type="ORF">D1610_04390</name>
</gene>
<feature type="domain" description="YlxR" evidence="2">
    <location>
        <begin position="7"/>
        <end position="73"/>
    </location>
</feature>
<organism evidence="3 4">
    <name type="scientific">Sphingomonas gilva</name>
    <dbReference type="NCBI Taxonomy" id="2305907"/>
    <lineage>
        <taxon>Bacteria</taxon>
        <taxon>Pseudomonadati</taxon>
        <taxon>Pseudomonadota</taxon>
        <taxon>Alphaproteobacteria</taxon>
        <taxon>Sphingomonadales</taxon>
        <taxon>Sphingomonadaceae</taxon>
        <taxon>Sphingomonas</taxon>
    </lineage>
</organism>
<dbReference type="AlphaFoldDB" id="A0A396RRP8"/>
<dbReference type="PANTHER" id="PTHR34215">
    <property type="entry name" value="BLL0784 PROTEIN"/>
    <property type="match status" value="1"/>
</dbReference>
<comment type="caution">
    <text evidence="3">The sequence shown here is derived from an EMBL/GenBank/DDBJ whole genome shotgun (WGS) entry which is preliminary data.</text>
</comment>
<evidence type="ECO:0000313" key="4">
    <source>
        <dbReference type="Proteomes" id="UP000266693"/>
    </source>
</evidence>
<dbReference type="EMBL" id="QWLV01000001">
    <property type="protein sequence ID" value="RHW19347.1"/>
    <property type="molecule type" value="Genomic_DNA"/>
</dbReference>
<sequence length="237" mass="25048">MKSDPERRCILSGDRAPRESLIRLALGPDGSVAPDVRAKAPGRGAWIGVGRAELEAAAAKGRLRGALARAFKTGDFAVPDDLVERTERALAQNALDRLGLESRGGNLLTGSDKIETAARGGRLHALYHAADAGQDGARRLAQAWRVGSDAEGSGRMGVTLPLPRPILSQALGRENVVHIGLIDEAAARRVDDALSRWLHFIGCDPTLSPCESASQGPSALARPVPHTDDDQGTRHSV</sequence>
<name>A0A396RRP8_9SPHN</name>
<accession>A0A396RRP8</accession>
<evidence type="ECO:0000259" key="2">
    <source>
        <dbReference type="Pfam" id="PF04296"/>
    </source>
</evidence>